<evidence type="ECO:0000313" key="11">
    <source>
        <dbReference type="Proteomes" id="UP001466331"/>
    </source>
</evidence>
<evidence type="ECO:0000256" key="6">
    <source>
        <dbReference type="ARBA" id="ARBA00023004"/>
    </source>
</evidence>
<organism evidence="10 11">
    <name type="scientific">Rarispira pelagica</name>
    <dbReference type="NCBI Taxonomy" id="3141764"/>
    <lineage>
        <taxon>Bacteria</taxon>
        <taxon>Pseudomonadati</taxon>
        <taxon>Spirochaetota</taxon>
        <taxon>Spirochaetia</taxon>
        <taxon>Winmispirales</taxon>
        <taxon>Winmispiraceae</taxon>
        <taxon>Rarispira</taxon>
    </lineage>
</organism>
<keyword evidence="3 8" id="KW-0479">Metal-binding</keyword>
<dbReference type="SUPFAM" id="SSF46548">
    <property type="entry name" value="alpha-helical ferredoxin"/>
    <property type="match status" value="1"/>
</dbReference>
<keyword evidence="11" id="KW-1185">Reference proteome</keyword>
<sequence>MSKITFPKGGIHPPENKITEHLPIETMPIPDEVAILLSQHLGAPAKPIVAKGDKVLVGTLIGEAQGFISANIHSSVSGTVVKIDEIPDANGYPKTAVVIKVEGDEWEPSCDLSSELKKECPLSPSDIIEKIKQAGIVGMGGAGFPTHVKLMIPEGKSVDTLIINAAECEPYLTADHRLLLERTEELLVGVSILKKALSVDRAVIGIESNKPDAIKKLSETALEYEGIEIKELKTKYPQGAEKQLIKAVTGREVPSGRLPLDVGCVVINAGTAHAVYRAVQKNIPLIERVVTVTGKALKKPANLMVRTGTPVSVVVDYAGGLPDDICKVISGGPMMGKAMPNLDSTITKTTSGILVITGKEAIRPEPTACIRCAKCVSVCPMGLEPYLLEKLTENKLWDKAEEKAITDCVECGSCSYICPAARPLLDNIRYGKSTVMMIKRKRSAK</sequence>
<dbReference type="Proteomes" id="UP001466331">
    <property type="component" value="Unassembled WGS sequence"/>
</dbReference>
<keyword evidence="6 8" id="KW-0408">Iron</keyword>
<dbReference type="PANTHER" id="PTHR43034:SF2">
    <property type="entry name" value="ION-TRANSLOCATING OXIDOREDUCTASE COMPLEX SUBUNIT C"/>
    <property type="match status" value="1"/>
</dbReference>
<keyword evidence="5 8" id="KW-0249">Electron transport</keyword>
<feature type="binding site" evidence="8">
    <location>
        <position position="379"/>
    </location>
    <ligand>
        <name>[4Fe-4S] cluster</name>
        <dbReference type="ChEBI" id="CHEBI:49883"/>
        <label>2</label>
    </ligand>
</feature>
<dbReference type="NCBIfam" id="NF003454">
    <property type="entry name" value="PRK05035.1"/>
    <property type="match status" value="1"/>
</dbReference>
<proteinExistence type="inferred from homology"/>
<evidence type="ECO:0000313" key="10">
    <source>
        <dbReference type="EMBL" id="MEM5948624.1"/>
    </source>
</evidence>
<dbReference type="InterPro" id="IPR026902">
    <property type="entry name" value="RnfC_N"/>
</dbReference>
<dbReference type="PROSITE" id="PS51379">
    <property type="entry name" value="4FE4S_FER_2"/>
    <property type="match status" value="2"/>
</dbReference>
<comment type="similarity">
    <text evidence="8">Belongs to the 4Fe4S bacterial-type ferredoxin family. RnfC subfamily.</text>
</comment>
<dbReference type="InterPro" id="IPR019554">
    <property type="entry name" value="Soluble_ligand-bd"/>
</dbReference>
<keyword evidence="7 8" id="KW-0411">Iron-sulfur</keyword>
<comment type="cofactor">
    <cofactor evidence="8">
        <name>[4Fe-4S] cluster</name>
        <dbReference type="ChEBI" id="CHEBI:49883"/>
    </cofactor>
    <text evidence="8">Binds 2 [4Fe-4S] clusters per subunit.</text>
</comment>
<feature type="binding site" evidence="8">
    <location>
        <position position="372"/>
    </location>
    <ligand>
        <name>[4Fe-4S] cluster</name>
        <dbReference type="ChEBI" id="CHEBI:49883"/>
        <label>1</label>
    </ligand>
</feature>
<protein>
    <recommendedName>
        <fullName evidence="8">Ion-translocating oxidoreductase complex subunit C</fullName>
        <ecNumber evidence="8">7.-.-.-</ecNumber>
    </recommendedName>
    <alternativeName>
        <fullName evidence="8">Rnf electron transport complex subunit C</fullName>
    </alternativeName>
</protein>
<dbReference type="Gene3D" id="3.40.50.11540">
    <property type="entry name" value="NADH-ubiquinone oxidoreductase 51kDa subunit"/>
    <property type="match status" value="1"/>
</dbReference>
<dbReference type="InterPro" id="IPR037225">
    <property type="entry name" value="Nuo51_FMN-bd_sf"/>
</dbReference>
<evidence type="ECO:0000259" key="9">
    <source>
        <dbReference type="PROSITE" id="PS51379"/>
    </source>
</evidence>
<comment type="caution">
    <text evidence="10">The sequence shown here is derived from an EMBL/GenBank/DDBJ whole genome shotgun (WGS) entry which is preliminary data.</text>
</comment>
<evidence type="ECO:0000256" key="2">
    <source>
        <dbReference type="ARBA" id="ARBA00022485"/>
    </source>
</evidence>
<dbReference type="InterPro" id="IPR017896">
    <property type="entry name" value="4Fe4S_Fe-S-bd"/>
</dbReference>
<evidence type="ECO:0000256" key="8">
    <source>
        <dbReference type="HAMAP-Rule" id="MF_00461"/>
    </source>
</evidence>
<keyword evidence="8" id="KW-1003">Cell membrane</keyword>
<comment type="subunit">
    <text evidence="8">The complex is composed of six subunits: RnfA, RnfB, RnfC, RnfD, RnfE and RnfG.</text>
</comment>
<dbReference type="InterPro" id="IPR010208">
    <property type="entry name" value="Ion_transpt_RnfC/RsxC"/>
</dbReference>
<feature type="binding site" evidence="8">
    <location>
        <position position="411"/>
    </location>
    <ligand>
        <name>[4Fe-4S] cluster</name>
        <dbReference type="ChEBI" id="CHEBI:49883"/>
        <label>2</label>
    </ligand>
</feature>
<feature type="binding site" evidence="8">
    <location>
        <position position="414"/>
    </location>
    <ligand>
        <name>[4Fe-4S] cluster</name>
        <dbReference type="ChEBI" id="CHEBI:49883"/>
        <label>2</label>
    </ligand>
</feature>
<dbReference type="Pfam" id="PF01512">
    <property type="entry name" value="Complex1_51K"/>
    <property type="match status" value="1"/>
</dbReference>
<dbReference type="Gene3D" id="3.30.70.20">
    <property type="match status" value="1"/>
</dbReference>
<dbReference type="InterPro" id="IPR011538">
    <property type="entry name" value="Nuo51_FMN-bd"/>
</dbReference>
<dbReference type="NCBIfam" id="TIGR01945">
    <property type="entry name" value="rnfC"/>
    <property type="match status" value="1"/>
</dbReference>
<keyword evidence="8" id="KW-0472">Membrane</keyword>
<dbReference type="InterPro" id="IPR017900">
    <property type="entry name" value="4Fe4S_Fe_S_CS"/>
</dbReference>
<accession>A0ABU9UD73</accession>
<feature type="binding site" evidence="8">
    <location>
        <position position="408"/>
    </location>
    <ligand>
        <name>[4Fe-4S] cluster</name>
        <dbReference type="ChEBI" id="CHEBI:49883"/>
        <label>2</label>
    </ligand>
</feature>
<dbReference type="RefSeq" id="WP_420070074.1">
    <property type="nucleotide sequence ID" value="NZ_JBCHKQ010000004.1"/>
</dbReference>
<evidence type="ECO:0000256" key="3">
    <source>
        <dbReference type="ARBA" id="ARBA00022723"/>
    </source>
</evidence>
<comment type="function">
    <text evidence="8">Part of a membrane-bound complex that couples electron transfer with translocation of ions across the membrane.</text>
</comment>
<feature type="binding site" evidence="8">
    <location>
        <position position="418"/>
    </location>
    <ligand>
        <name>[4Fe-4S] cluster</name>
        <dbReference type="ChEBI" id="CHEBI:49883"/>
        <label>1</label>
    </ligand>
</feature>
<gene>
    <name evidence="10" type="primary">rsxC</name>
    <name evidence="8" type="synonym">rnfC</name>
    <name evidence="10" type="ORF">WKV44_08720</name>
</gene>
<keyword evidence="4 8" id="KW-0677">Repeat</keyword>
<dbReference type="Pfam" id="PF13237">
    <property type="entry name" value="Fer4_10"/>
    <property type="match status" value="1"/>
</dbReference>
<name>A0ABU9UD73_9SPIR</name>
<evidence type="ECO:0000256" key="5">
    <source>
        <dbReference type="ARBA" id="ARBA00022982"/>
    </source>
</evidence>
<dbReference type="Pfam" id="PF13375">
    <property type="entry name" value="RnfC_N"/>
    <property type="match status" value="1"/>
</dbReference>
<dbReference type="Pfam" id="PF10531">
    <property type="entry name" value="SLBB"/>
    <property type="match status" value="1"/>
</dbReference>
<feature type="domain" description="4Fe-4S ferredoxin-type" evidence="9">
    <location>
        <begin position="360"/>
        <end position="389"/>
    </location>
</feature>
<evidence type="ECO:0000256" key="1">
    <source>
        <dbReference type="ARBA" id="ARBA00022448"/>
    </source>
</evidence>
<keyword evidence="2 8" id="KW-0004">4Fe-4S</keyword>
<feature type="domain" description="4Fe-4S ferredoxin-type" evidence="9">
    <location>
        <begin position="398"/>
        <end position="428"/>
    </location>
</feature>
<dbReference type="SUPFAM" id="SSF142019">
    <property type="entry name" value="Nqo1 FMN-binding domain-like"/>
    <property type="match status" value="1"/>
</dbReference>
<comment type="subcellular location">
    <subcellularLocation>
        <location evidence="8">Cell membrane</location>
        <topology evidence="8">Peripheral membrane protein</topology>
    </subcellularLocation>
</comment>
<reference evidence="10 11" key="1">
    <citation type="submission" date="2024-03" db="EMBL/GenBank/DDBJ databases">
        <title>Ignisphaera cupida sp. nov., a hyperthermophilic hydrolytic archaeon from a hot spring of Kamchatka, and proposal of Ignisphaeraceae fam. nov.</title>
        <authorList>
            <person name="Podosokorskaya O.A."/>
            <person name="Elcheninov A.G."/>
            <person name="Maltseva A.I."/>
            <person name="Zayulina K.S."/>
            <person name="Novikov A."/>
            <person name="Merkel A.Y."/>
        </authorList>
    </citation>
    <scope>NUCLEOTIDE SEQUENCE [LARGE SCALE GENOMIC DNA]</scope>
    <source>
        <strain evidence="10 11">38H-sp</strain>
    </source>
</reference>
<evidence type="ECO:0000256" key="4">
    <source>
        <dbReference type="ARBA" id="ARBA00022737"/>
    </source>
</evidence>
<feature type="binding site" evidence="8">
    <location>
        <position position="375"/>
    </location>
    <ligand>
        <name>[4Fe-4S] cluster</name>
        <dbReference type="ChEBI" id="CHEBI:49883"/>
        <label>1</label>
    </ligand>
</feature>
<evidence type="ECO:0000256" key="7">
    <source>
        <dbReference type="ARBA" id="ARBA00023014"/>
    </source>
</evidence>
<feature type="binding site" evidence="8">
    <location>
        <position position="369"/>
    </location>
    <ligand>
        <name>[4Fe-4S] cluster</name>
        <dbReference type="ChEBI" id="CHEBI:49883"/>
        <label>1</label>
    </ligand>
</feature>
<dbReference type="PROSITE" id="PS00198">
    <property type="entry name" value="4FE4S_FER_1"/>
    <property type="match status" value="2"/>
</dbReference>
<dbReference type="EMBL" id="JBCHKQ010000004">
    <property type="protein sequence ID" value="MEM5948624.1"/>
    <property type="molecule type" value="Genomic_DNA"/>
</dbReference>
<dbReference type="EC" id="7.-.-.-" evidence="8"/>
<dbReference type="PANTHER" id="PTHR43034">
    <property type="entry name" value="ION-TRANSLOCATING OXIDOREDUCTASE COMPLEX SUBUNIT C"/>
    <property type="match status" value="1"/>
</dbReference>
<dbReference type="HAMAP" id="MF_00461">
    <property type="entry name" value="RsxC_RnfC"/>
    <property type="match status" value="1"/>
</dbReference>
<keyword evidence="1 8" id="KW-0813">Transport</keyword>
<keyword evidence="8" id="KW-1278">Translocase</keyword>